<comment type="subcellular location">
    <subcellularLocation>
        <location evidence="1">Cell membrane</location>
        <topology evidence="1">Multi-pass membrane protein</topology>
    </subcellularLocation>
</comment>
<evidence type="ECO:0000256" key="2">
    <source>
        <dbReference type="ARBA" id="ARBA00022475"/>
    </source>
</evidence>
<feature type="transmembrane region" description="Helical" evidence="7">
    <location>
        <begin position="123"/>
        <end position="145"/>
    </location>
</feature>
<dbReference type="Gene3D" id="1.20.950.20">
    <property type="entry name" value="Transmembrane di-heme cytochromes, Chain C"/>
    <property type="match status" value="1"/>
</dbReference>
<feature type="transmembrane region" description="Helical" evidence="7">
    <location>
        <begin position="188"/>
        <end position="212"/>
    </location>
</feature>
<dbReference type="InterPro" id="IPR011577">
    <property type="entry name" value="Cyt_b561_bac/Ni-Hgenase"/>
</dbReference>
<dbReference type="EMBL" id="CP035631">
    <property type="protein sequence ID" value="WFF40873.1"/>
    <property type="molecule type" value="Genomic_DNA"/>
</dbReference>
<evidence type="ECO:0000256" key="7">
    <source>
        <dbReference type="SAM" id="Phobius"/>
    </source>
</evidence>
<keyword evidence="2" id="KW-1003">Cell membrane</keyword>
<evidence type="ECO:0000313" key="10">
    <source>
        <dbReference type="Proteomes" id="UP001321526"/>
    </source>
</evidence>
<evidence type="ECO:0000256" key="3">
    <source>
        <dbReference type="ARBA" id="ARBA00022692"/>
    </source>
</evidence>
<feature type="domain" description="Cytochrome b561 bacterial/Ni-hydrogenase" evidence="8">
    <location>
        <begin position="17"/>
        <end position="266"/>
    </location>
</feature>
<evidence type="ECO:0000256" key="1">
    <source>
        <dbReference type="ARBA" id="ARBA00004651"/>
    </source>
</evidence>
<keyword evidence="3 7" id="KW-0812">Transmembrane</keyword>
<dbReference type="PANTHER" id="PTHR30485:SF1">
    <property type="entry name" value="CYTOCHROME YDHU-RELATED"/>
    <property type="match status" value="1"/>
</dbReference>
<proteinExistence type="predicted"/>
<feature type="transmembrane region" description="Helical" evidence="7">
    <location>
        <begin position="24"/>
        <end position="44"/>
    </location>
</feature>
<feature type="region of interest" description="Disordered" evidence="6">
    <location>
        <begin position="265"/>
        <end position="293"/>
    </location>
</feature>
<dbReference type="InterPro" id="IPR051542">
    <property type="entry name" value="Hydrogenase_cytochrome"/>
</dbReference>
<name>A0ABY8FDH8_9GAMM</name>
<dbReference type="Pfam" id="PF01292">
    <property type="entry name" value="Ni_hydr_CYTB"/>
    <property type="match status" value="1"/>
</dbReference>
<dbReference type="RefSeq" id="WP_110691206.1">
    <property type="nucleotide sequence ID" value="NZ_CP035631.1"/>
</dbReference>
<keyword evidence="10" id="KW-1185">Reference proteome</keyword>
<organism evidence="9 10">
    <name type="scientific">Salinicola endophyticus</name>
    <dbReference type="NCBI Taxonomy" id="1949083"/>
    <lineage>
        <taxon>Bacteria</taxon>
        <taxon>Pseudomonadati</taxon>
        <taxon>Pseudomonadota</taxon>
        <taxon>Gammaproteobacteria</taxon>
        <taxon>Oceanospirillales</taxon>
        <taxon>Halomonadaceae</taxon>
        <taxon>Salinicola</taxon>
    </lineage>
</organism>
<evidence type="ECO:0000313" key="9">
    <source>
        <dbReference type="EMBL" id="WFF40873.1"/>
    </source>
</evidence>
<dbReference type="PANTHER" id="PTHR30485">
    <property type="entry name" value="NI/FE-HYDROGENASE 1 B-TYPE CYTOCHROME SUBUNIT"/>
    <property type="match status" value="1"/>
</dbReference>
<evidence type="ECO:0000259" key="8">
    <source>
        <dbReference type="Pfam" id="PF01292"/>
    </source>
</evidence>
<sequence length="293" mass="32574">MPDSLPTTASAPRGRRRHPLPVRLWHWFNLWCLVVMLMSGLQIFNAHPALYWGSASHFDDPWLELYAIRAPNGDIRGQTALGPWVFDTTGVLGYSAANGRESVRGFPAWSTLPSYQYLSMGRLWHFFFAWLFAGAGALFVLYALLSGHLRRDLWLSGAQWRGLGRDLLDHLRLRFHGPHGGYNGLQKLSYLGVLLVALPLMIVTGLCMSPTFNAAAPWLLELFGGRQSARSIHFIVAAALVLFFLIHIAMVLLSGPWRQLKGMLTGGPRVTEEPAATSTTPTTRSGRDQHDAS</sequence>
<dbReference type="InterPro" id="IPR016174">
    <property type="entry name" value="Di-haem_cyt_TM"/>
</dbReference>
<evidence type="ECO:0000256" key="6">
    <source>
        <dbReference type="SAM" id="MobiDB-lite"/>
    </source>
</evidence>
<evidence type="ECO:0000256" key="5">
    <source>
        <dbReference type="ARBA" id="ARBA00023136"/>
    </source>
</evidence>
<protein>
    <submittedName>
        <fullName evidence="9">DUF4405 domain-containing protein</fullName>
    </submittedName>
</protein>
<keyword evidence="5 7" id="KW-0472">Membrane</keyword>
<feature type="compositionally biased region" description="Low complexity" evidence="6">
    <location>
        <begin position="273"/>
        <end position="284"/>
    </location>
</feature>
<evidence type="ECO:0000256" key="4">
    <source>
        <dbReference type="ARBA" id="ARBA00022989"/>
    </source>
</evidence>
<accession>A0ABY8FDH8</accession>
<dbReference type="Proteomes" id="UP001321526">
    <property type="component" value="Chromosome"/>
</dbReference>
<dbReference type="SUPFAM" id="SSF81342">
    <property type="entry name" value="Transmembrane di-heme cytochromes"/>
    <property type="match status" value="1"/>
</dbReference>
<keyword evidence="4 7" id="KW-1133">Transmembrane helix</keyword>
<gene>
    <name evidence="9" type="ORF">EVC62_04810</name>
</gene>
<reference evidence="9 10" key="1">
    <citation type="submission" date="2019-01" db="EMBL/GenBank/DDBJ databases">
        <title>Genome sequence of Salinicola endophyticus REST5.</title>
        <authorList>
            <person name="Nascimento F.X."/>
        </authorList>
    </citation>
    <scope>NUCLEOTIDE SEQUENCE [LARGE SCALE GENOMIC DNA]</scope>
    <source>
        <strain evidence="9 10">REST5</strain>
    </source>
</reference>
<feature type="transmembrane region" description="Helical" evidence="7">
    <location>
        <begin position="232"/>
        <end position="253"/>
    </location>
</feature>